<dbReference type="Proteomes" id="UP000315010">
    <property type="component" value="Unassembled WGS sequence"/>
</dbReference>
<reference evidence="2 3" key="1">
    <citation type="submission" date="2019-02" db="EMBL/GenBank/DDBJ databases">
        <title>Deep-cultivation of Planctomycetes and their phenomic and genomic characterization uncovers novel biology.</title>
        <authorList>
            <person name="Wiegand S."/>
            <person name="Jogler M."/>
            <person name="Boedeker C."/>
            <person name="Pinto D."/>
            <person name="Vollmers J."/>
            <person name="Rivas-Marin E."/>
            <person name="Kohn T."/>
            <person name="Peeters S.H."/>
            <person name="Heuer A."/>
            <person name="Rast P."/>
            <person name="Oberbeckmann S."/>
            <person name="Bunk B."/>
            <person name="Jeske O."/>
            <person name="Meyerdierks A."/>
            <person name="Storesund J.E."/>
            <person name="Kallscheuer N."/>
            <person name="Luecker S."/>
            <person name="Lage O.M."/>
            <person name="Pohl T."/>
            <person name="Merkel B.J."/>
            <person name="Hornburger P."/>
            <person name="Mueller R.-W."/>
            <person name="Bruemmer F."/>
            <person name="Labrenz M."/>
            <person name="Spormann A.M."/>
            <person name="Op Den Camp H."/>
            <person name="Overmann J."/>
            <person name="Amann R."/>
            <person name="Jetten M.S.M."/>
            <person name="Mascher T."/>
            <person name="Medema M.H."/>
            <person name="Devos D.P."/>
            <person name="Kaster A.-K."/>
            <person name="Ovreas L."/>
            <person name="Rohde M."/>
            <person name="Galperin M.Y."/>
            <person name="Jogler C."/>
        </authorList>
    </citation>
    <scope>NUCLEOTIDE SEQUENCE [LARGE SCALE GENOMIC DNA]</scope>
    <source>
        <strain evidence="2 3">CA13</strain>
    </source>
</reference>
<evidence type="ECO:0000313" key="3">
    <source>
        <dbReference type="Proteomes" id="UP000315010"/>
    </source>
</evidence>
<sequence length="428" mass="47621">MASEQGMEVDAANKPRVAIVADNASMRMSGETALPLYYMRFFMKWGVETRMVVHSRCEQELRETLSTEELATFTFLKDTRMMKLVHGIFRLTPDRIRSLIGAQLIHWLTGLQARRVVKKMAQNNLIDVTFEPTPISPKAVSCLYSTGVPNVVGPMCGGLTFPLAFQFMDSRWSKISVTVGRFFSQWVNRFFPGKLQAKALIVGNDRTAAALPKGVNGKRYTVVESGVDLTTVRPAPFPRRDPSEPARFVYFARFVDWKGVKFLVDAFPKVLDQTNAVLDLIGDGDLFDATKEQVKRLGISGHVKFYGRLPLEEGIDIVKKSDAYMATGLRECGGLALLEAMGTGTPVIACNWMAPGEYVDDTCGIRVDVSSEQAFVDGLSEAMVRIANDDELRHRLGEGAAQRVQSNYFGWEAKARRVLGILTEVVEK</sequence>
<name>A0A5C5Z931_9BACT</name>
<dbReference type="EMBL" id="SJPJ01000001">
    <property type="protein sequence ID" value="TWT83834.1"/>
    <property type="molecule type" value="Genomic_DNA"/>
</dbReference>
<keyword evidence="2" id="KW-0328">Glycosyltransferase</keyword>
<accession>A0A5C5Z931</accession>
<dbReference type="PANTHER" id="PTHR12526">
    <property type="entry name" value="GLYCOSYLTRANSFERASE"/>
    <property type="match status" value="1"/>
</dbReference>
<organism evidence="2 3">
    <name type="scientific">Novipirellula herctigrandis</name>
    <dbReference type="NCBI Taxonomy" id="2527986"/>
    <lineage>
        <taxon>Bacteria</taxon>
        <taxon>Pseudomonadati</taxon>
        <taxon>Planctomycetota</taxon>
        <taxon>Planctomycetia</taxon>
        <taxon>Pirellulales</taxon>
        <taxon>Pirellulaceae</taxon>
        <taxon>Novipirellula</taxon>
    </lineage>
</organism>
<dbReference type="OrthoDB" id="9790710at2"/>
<proteinExistence type="predicted"/>
<dbReference type="AlphaFoldDB" id="A0A5C5Z931"/>
<dbReference type="SUPFAM" id="SSF53756">
    <property type="entry name" value="UDP-Glycosyltransferase/glycogen phosphorylase"/>
    <property type="match status" value="1"/>
</dbReference>
<gene>
    <name evidence="2" type="primary">mshA_5</name>
    <name evidence="2" type="ORF">CA13_53070</name>
</gene>
<evidence type="ECO:0000259" key="1">
    <source>
        <dbReference type="Pfam" id="PF00534"/>
    </source>
</evidence>
<dbReference type="RefSeq" id="WP_146401242.1">
    <property type="nucleotide sequence ID" value="NZ_SJPJ01000001.1"/>
</dbReference>
<feature type="domain" description="Glycosyl transferase family 1" evidence="1">
    <location>
        <begin position="242"/>
        <end position="402"/>
    </location>
</feature>
<comment type="caution">
    <text evidence="2">The sequence shown here is derived from an EMBL/GenBank/DDBJ whole genome shotgun (WGS) entry which is preliminary data.</text>
</comment>
<dbReference type="CDD" id="cd03801">
    <property type="entry name" value="GT4_PimA-like"/>
    <property type="match status" value="1"/>
</dbReference>
<protein>
    <submittedName>
        <fullName evidence="2">D-inositol 3-phosphate glycosyltransferase</fullName>
        <ecNumber evidence="2">2.4.1.250</ecNumber>
    </submittedName>
</protein>
<dbReference type="GO" id="GO:0102710">
    <property type="term" value="F:D-inositol-3-phosphate glycosyltransferase activity"/>
    <property type="evidence" value="ECO:0007669"/>
    <property type="project" value="UniProtKB-EC"/>
</dbReference>
<keyword evidence="2" id="KW-0808">Transferase</keyword>
<dbReference type="Pfam" id="PF00534">
    <property type="entry name" value="Glycos_transf_1"/>
    <property type="match status" value="1"/>
</dbReference>
<evidence type="ECO:0000313" key="2">
    <source>
        <dbReference type="EMBL" id="TWT83834.1"/>
    </source>
</evidence>
<dbReference type="InterPro" id="IPR001296">
    <property type="entry name" value="Glyco_trans_1"/>
</dbReference>
<keyword evidence="3" id="KW-1185">Reference proteome</keyword>
<dbReference type="Gene3D" id="3.40.50.2000">
    <property type="entry name" value="Glycogen Phosphorylase B"/>
    <property type="match status" value="2"/>
</dbReference>
<dbReference type="EC" id="2.4.1.250" evidence="2"/>